<keyword evidence="2 6" id="KW-0489">Methyltransferase</keyword>
<evidence type="ECO:0000256" key="1">
    <source>
        <dbReference type="ARBA" id="ARBA00022552"/>
    </source>
</evidence>
<keyword evidence="1 6" id="KW-0698">rRNA processing</keyword>
<evidence type="ECO:0000313" key="7">
    <source>
        <dbReference type="EMBL" id="MBS5520051.1"/>
    </source>
</evidence>
<evidence type="ECO:0000256" key="4">
    <source>
        <dbReference type="ARBA" id="ARBA00022691"/>
    </source>
</evidence>
<dbReference type="InterPro" id="IPR029026">
    <property type="entry name" value="tRNA_m1G_MTases_N"/>
</dbReference>
<comment type="caution">
    <text evidence="7">The sequence shown here is derived from an EMBL/GenBank/DDBJ whole genome shotgun (WGS) entry which is preliminary data.</text>
</comment>
<dbReference type="Pfam" id="PF02590">
    <property type="entry name" value="SPOUT_MTase"/>
    <property type="match status" value="1"/>
</dbReference>
<dbReference type="AlphaFoldDB" id="A0A943EH94"/>
<evidence type="ECO:0000256" key="3">
    <source>
        <dbReference type="ARBA" id="ARBA00022679"/>
    </source>
</evidence>
<gene>
    <name evidence="6 7" type="primary">rlmH</name>
    <name evidence="7" type="ORF">KHX13_06970</name>
</gene>
<evidence type="ECO:0000313" key="8">
    <source>
        <dbReference type="Proteomes" id="UP000754226"/>
    </source>
</evidence>
<feature type="binding site" evidence="6">
    <location>
        <position position="109"/>
    </location>
    <ligand>
        <name>S-adenosyl-L-methionine</name>
        <dbReference type="ChEBI" id="CHEBI:59789"/>
    </ligand>
</feature>
<comment type="subunit">
    <text evidence="6">Homodimer.</text>
</comment>
<dbReference type="SUPFAM" id="SSF75217">
    <property type="entry name" value="alpha/beta knot"/>
    <property type="match status" value="1"/>
</dbReference>
<evidence type="ECO:0000256" key="6">
    <source>
        <dbReference type="HAMAP-Rule" id="MF_00658"/>
    </source>
</evidence>
<dbReference type="PIRSF" id="PIRSF004505">
    <property type="entry name" value="MT_bac"/>
    <property type="match status" value="1"/>
</dbReference>
<proteinExistence type="inferred from homology"/>
<keyword evidence="4 6" id="KW-0949">S-adenosyl-L-methionine</keyword>
<dbReference type="HAMAP" id="MF_00658">
    <property type="entry name" value="23SrRNA_methyltr_H"/>
    <property type="match status" value="1"/>
</dbReference>
<sequence length="160" mass="18889">MIRITLACVGRLKEDYLKRAEAEFVKRLGAYCQLETKVIMEEKMPDRGSSQEEKQILQKETDRLLRIIPEHSFVILLDLRGKELSSPQFSQKLEALMVQGVSHLTFVIGGPFGYTDELRKRADFRWSFSPLTFTHQMIRILLLEQIYRAFKIMRNEKYHH</sequence>
<protein>
    <recommendedName>
        <fullName evidence="6">Ribosomal RNA large subunit methyltransferase H</fullName>
        <ecNumber evidence="6">2.1.1.177</ecNumber>
    </recommendedName>
    <alternativeName>
        <fullName evidence="6">23S rRNA (pseudouridine1915-N3)-methyltransferase</fullName>
    </alternativeName>
    <alternativeName>
        <fullName evidence="6">23S rRNA m3Psi1915 methyltransferase</fullName>
    </alternativeName>
    <alternativeName>
        <fullName evidence="6">rRNA (pseudouridine-N3-)-methyltransferase RlmH</fullName>
    </alternativeName>
</protein>
<comment type="subcellular location">
    <subcellularLocation>
        <location evidence="6">Cytoplasm</location>
    </subcellularLocation>
</comment>
<dbReference type="Gene3D" id="3.40.1280.10">
    <property type="match status" value="1"/>
</dbReference>
<dbReference type="PANTHER" id="PTHR33603:SF1">
    <property type="entry name" value="RIBOSOMAL RNA LARGE SUBUNIT METHYLTRANSFERASE H"/>
    <property type="match status" value="1"/>
</dbReference>
<keyword evidence="6" id="KW-0963">Cytoplasm</keyword>
<comment type="similarity">
    <text evidence="5 6">Belongs to the RNA methyltransferase RlmH family.</text>
</comment>
<feature type="binding site" evidence="6">
    <location>
        <position position="77"/>
    </location>
    <ligand>
        <name>S-adenosyl-L-methionine</name>
        <dbReference type="ChEBI" id="CHEBI:59789"/>
    </ligand>
</feature>
<dbReference type="InterPro" id="IPR029028">
    <property type="entry name" value="Alpha/beta_knot_MTases"/>
</dbReference>
<reference evidence="7" key="1">
    <citation type="submission" date="2021-02" db="EMBL/GenBank/DDBJ databases">
        <title>Infant gut strain persistence is associated with maternal origin, phylogeny, and functional potential including surface adhesion and iron acquisition.</title>
        <authorList>
            <person name="Lou Y.C."/>
        </authorList>
    </citation>
    <scope>NUCLEOTIDE SEQUENCE</scope>
    <source>
        <strain evidence="7">L3_106_000M1_dasL3_106_000M1_concoct_15</strain>
    </source>
</reference>
<keyword evidence="3 6" id="KW-0808">Transferase</keyword>
<dbReference type="GO" id="GO:0005737">
    <property type="term" value="C:cytoplasm"/>
    <property type="evidence" value="ECO:0007669"/>
    <property type="project" value="UniProtKB-SubCell"/>
</dbReference>
<dbReference type="PANTHER" id="PTHR33603">
    <property type="entry name" value="METHYLTRANSFERASE"/>
    <property type="match status" value="1"/>
</dbReference>
<feature type="binding site" evidence="6">
    <location>
        <begin position="128"/>
        <end position="133"/>
    </location>
    <ligand>
        <name>S-adenosyl-L-methionine</name>
        <dbReference type="ChEBI" id="CHEBI:59789"/>
    </ligand>
</feature>
<organism evidence="7 8">
    <name type="scientific">Acidaminococcus intestini</name>
    <dbReference type="NCBI Taxonomy" id="187327"/>
    <lineage>
        <taxon>Bacteria</taxon>
        <taxon>Bacillati</taxon>
        <taxon>Bacillota</taxon>
        <taxon>Negativicutes</taxon>
        <taxon>Acidaminococcales</taxon>
        <taxon>Acidaminococcaceae</taxon>
        <taxon>Acidaminococcus</taxon>
    </lineage>
</organism>
<accession>A0A943EH94</accession>
<dbReference type="CDD" id="cd18081">
    <property type="entry name" value="RlmH-like"/>
    <property type="match status" value="1"/>
</dbReference>
<dbReference type="EC" id="2.1.1.177" evidence="6"/>
<dbReference type="Proteomes" id="UP000754226">
    <property type="component" value="Unassembled WGS sequence"/>
</dbReference>
<evidence type="ECO:0000256" key="2">
    <source>
        <dbReference type="ARBA" id="ARBA00022603"/>
    </source>
</evidence>
<dbReference type="NCBIfam" id="NF000985">
    <property type="entry name" value="PRK00103.1-3"/>
    <property type="match status" value="1"/>
</dbReference>
<dbReference type="EMBL" id="JAGZCZ010000007">
    <property type="protein sequence ID" value="MBS5520051.1"/>
    <property type="molecule type" value="Genomic_DNA"/>
</dbReference>
<dbReference type="GO" id="GO:0070038">
    <property type="term" value="F:rRNA (pseudouridine-N3-)-methyltransferase activity"/>
    <property type="evidence" value="ECO:0007669"/>
    <property type="project" value="UniProtKB-UniRule"/>
</dbReference>
<dbReference type="InterPro" id="IPR003742">
    <property type="entry name" value="RlmH-like"/>
</dbReference>
<comment type="function">
    <text evidence="6">Specifically methylates the pseudouridine at position 1915 (m3Psi1915) in 23S rRNA.</text>
</comment>
<evidence type="ECO:0000256" key="5">
    <source>
        <dbReference type="ARBA" id="ARBA00038303"/>
    </source>
</evidence>
<comment type="catalytic activity">
    <reaction evidence="6">
        <text>pseudouridine(1915) in 23S rRNA + S-adenosyl-L-methionine = N(3)-methylpseudouridine(1915) in 23S rRNA + S-adenosyl-L-homocysteine + H(+)</text>
        <dbReference type="Rhea" id="RHEA:42752"/>
        <dbReference type="Rhea" id="RHEA-COMP:10221"/>
        <dbReference type="Rhea" id="RHEA-COMP:10222"/>
        <dbReference type="ChEBI" id="CHEBI:15378"/>
        <dbReference type="ChEBI" id="CHEBI:57856"/>
        <dbReference type="ChEBI" id="CHEBI:59789"/>
        <dbReference type="ChEBI" id="CHEBI:65314"/>
        <dbReference type="ChEBI" id="CHEBI:74486"/>
        <dbReference type="EC" id="2.1.1.177"/>
    </reaction>
</comment>
<name>A0A943EH94_9FIRM</name>